<dbReference type="InterPro" id="IPR000210">
    <property type="entry name" value="BTB/POZ_dom"/>
</dbReference>
<feature type="non-terminal residue" evidence="2">
    <location>
        <position position="151"/>
    </location>
</feature>
<evidence type="ECO:0000313" key="3">
    <source>
        <dbReference type="Proteomes" id="UP000800040"/>
    </source>
</evidence>
<dbReference type="CDD" id="cd18186">
    <property type="entry name" value="BTB_POZ_ZBTB_KLHL-like"/>
    <property type="match status" value="1"/>
</dbReference>
<feature type="domain" description="BTB" evidence="1">
    <location>
        <begin position="19"/>
        <end position="84"/>
    </location>
</feature>
<dbReference type="EMBL" id="ML975288">
    <property type="protein sequence ID" value="KAF1835364.1"/>
    <property type="molecule type" value="Genomic_DNA"/>
</dbReference>
<dbReference type="PANTHER" id="PTHR47843:SF2">
    <property type="entry name" value="BTB DOMAIN-CONTAINING PROTEIN"/>
    <property type="match status" value="1"/>
</dbReference>
<reference evidence="2" key="1">
    <citation type="submission" date="2020-01" db="EMBL/GenBank/DDBJ databases">
        <authorList>
            <consortium name="DOE Joint Genome Institute"/>
            <person name="Haridas S."/>
            <person name="Albert R."/>
            <person name="Binder M."/>
            <person name="Bloem J."/>
            <person name="Labutti K."/>
            <person name="Salamov A."/>
            <person name="Andreopoulos B."/>
            <person name="Baker S.E."/>
            <person name="Barry K."/>
            <person name="Bills G."/>
            <person name="Bluhm B.H."/>
            <person name="Cannon C."/>
            <person name="Castanera R."/>
            <person name="Culley D.E."/>
            <person name="Daum C."/>
            <person name="Ezra D."/>
            <person name="Gonzalez J.B."/>
            <person name="Henrissat B."/>
            <person name="Kuo A."/>
            <person name="Liang C."/>
            <person name="Lipzen A."/>
            <person name="Lutzoni F."/>
            <person name="Magnuson J."/>
            <person name="Mondo S."/>
            <person name="Nolan M."/>
            <person name="Ohm R."/>
            <person name="Pangilinan J."/>
            <person name="Park H.-J."/>
            <person name="Ramirez L."/>
            <person name="Alfaro M."/>
            <person name="Sun H."/>
            <person name="Tritt A."/>
            <person name="Yoshinaga Y."/>
            <person name="Zwiers L.-H."/>
            <person name="Turgeon B.G."/>
            <person name="Goodwin S.B."/>
            <person name="Spatafora J.W."/>
            <person name="Crous P.W."/>
            <person name="Grigoriev I.V."/>
        </authorList>
    </citation>
    <scope>NUCLEOTIDE SEQUENCE</scope>
    <source>
        <strain evidence="2">P77</strain>
    </source>
</reference>
<dbReference type="Pfam" id="PF00651">
    <property type="entry name" value="BTB"/>
    <property type="match status" value="1"/>
</dbReference>
<evidence type="ECO:0000259" key="1">
    <source>
        <dbReference type="PROSITE" id="PS50097"/>
    </source>
</evidence>
<accession>A0A6A5KLY7</accession>
<dbReference type="OrthoDB" id="3794732at2759"/>
<organism evidence="2 3">
    <name type="scientific">Decorospora gaudefroyi</name>
    <dbReference type="NCBI Taxonomy" id="184978"/>
    <lineage>
        <taxon>Eukaryota</taxon>
        <taxon>Fungi</taxon>
        <taxon>Dikarya</taxon>
        <taxon>Ascomycota</taxon>
        <taxon>Pezizomycotina</taxon>
        <taxon>Dothideomycetes</taxon>
        <taxon>Pleosporomycetidae</taxon>
        <taxon>Pleosporales</taxon>
        <taxon>Pleosporineae</taxon>
        <taxon>Pleosporaceae</taxon>
        <taxon>Decorospora</taxon>
    </lineage>
</organism>
<dbReference type="PROSITE" id="PS50097">
    <property type="entry name" value="BTB"/>
    <property type="match status" value="1"/>
</dbReference>
<gene>
    <name evidence="2" type="ORF">BDW02DRAFT_523371</name>
</gene>
<dbReference type="SUPFAM" id="SSF54695">
    <property type="entry name" value="POZ domain"/>
    <property type="match status" value="1"/>
</dbReference>
<dbReference type="InterPro" id="IPR011333">
    <property type="entry name" value="SKP1/BTB/POZ_sf"/>
</dbReference>
<sequence length="151" mass="17146">MQLPCELVCAHFTHLNSITGVVVVVRAGDKFVHVHKDVLSSTSEFLKNAMKPEWRTDESAAIDLSDEYTATVQAYCQWLYTRRLVKLTNNWLHLARLYVLGSKLKDKKFQRMVLDAMIEMASKRGGNPSFPVIKTIYDGTTKGSPARRLMV</sequence>
<protein>
    <recommendedName>
        <fullName evidence="1">BTB domain-containing protein</fullName>
    </recommendedName>
</protein>
<proteinExistence type="predicted"/>
<dbReference type="PANTHER" id="PTHR47843">
    <property type="entry name" value="BTB DOMAIN-CONTAINING PROTEIN-RELATED"/>
    <property type="match status" value="1"/>
</dbReference>
<dbReference type="Proteomes" id="UP000800040">
    <property type="component" value="Unassembled WGS sequence"/>
</dbReference>
<dbReference type="AlphaFoldDB" id="A0A6A5KLY7"/>
<keyword evidence="3" id="KW-1185">Reference proteome</keyword>
<evidence type="ECO:0000313" key="2">
    <source>
        <dbReference type="EMBL" id="KAF1835364.1"/>
    </source>
</evidence>
<dbReference type="Gene3D" id="3.30.710.10">
    <property type="entry name" value="Potassium Channel Kv1.1, Chain A"/>
    <property type="match status" value="1"/>
</dbReference>
<name>A0A6A5KLY7_9PLEO</name>